<accession>A0A9W8XKM6</accession>
<dbReference type="EMBL" id="JAPEUX010000004">
    <property type="protein sequence ID" value="KAJ4353637.1"/>
    <property type="molecule type" value="Genomic_DNA"/>
</dbReference>
<feature type="compositionally biased region" description="Basic residues" evidence="1">
    <location>
        <begin position="195"/>
        <end position="245"/>
    </location>
</feature>
<dbReference type="RefSeq" id="XP_056071411.1">
    <property type="nucleotide sequence ID" value="XM_056214144.1"/>
</dbReference>
<protein>
    <submittedName>
        <fullName evidence="3">Uncharacterized protein</fullName>
    </submittedName>
</protein>
<feature type="chain" id="PRO_5040945209" evidence="2">
    <location>
        <begin position="18"/>
        <end position="326"/>
    </location>
</feature>
<evidence type="ECO:0000313" key="3">
    <source>
        <dbReference type="EMBL" id="KAJ4353637.1"/>
    </source>
</evidence>
<feature type="region of interest" description="Disordered" evidence="1">
    <location>
        <begin position="103"/>
        <end position="247"/>
    </location>
</feature>
<reference evidence="3" key="1">
    <citation type="submission" date="2022-10" db="EMBL/GenBank/DDBJ databases">
        <title>Tapping the CABI collections for fungal endophytes: first genome assemblies for Collariella, Neodidymelliopsis, Ascochyta clinopodiicola, Didymella pomorum, Didymosphaeria variabile, Neocosmospora piperis and Neocucurbitaria cava.</title>
        <authorList>
            <person name="Hill R."/>
        </authorList>
    </citation>
    <scope>NUCLEOTIDE SEQUENCE</scope>
    <source>
        <strain evidence="3">IMI 356815</strain>
    </source>
</reference>
<evidence type="ECO:0000313" key="4">
    <source>
        <dbReference type="Proteomes" id="UP001140513"/>
    </source>
</evidence>
<keyword evidence="2" id="KW-0732">Signal</keyword>
<feature type="compositionally biased region" description="Basic and acidic residues" evidence="1">
    <location>
        <begin position="167"/>
        <end position="179"/>
    </location>
</feature>
<proteinExistence type="predicted"/>
<comment type="caution">
    <text evidence="3">The sequence shown here is derived from an EMBL/GenBank/DDBJ whole genome shotgun (WGS) entry which is preliminary data.</text>
</comment>
<sequence length="326" mass="35462">MLIKNILFLGLAALAAANPLLEDRATPKAAAGGKTGKKGAVDKCDNTSALTAGVTCPRVKFTAAKIQAAVKQAKAMKLKGKKGKGIHFPAKYTHDKEVKIKVKAGAKAKGTKSKGVKRDLENREEHEDDDEDDDDEDGEYENDDDDEGEEDEEDEEDEDVDDEEDDEHLHVGAPEDHGQEGQSLVTRALEARARGGGRSRARPKTTKPKKTKTKTTKPKTTKPKTTKPKTTKPKTTKPKTTKPKCNKAAPVKVGAAAWMFPILKTGVWKTGMMPELQYVILDRKYNYIKTVEREPGSAEEFDICVENPKKGGTAAKGGKTPKGKIA</sequence>
<gene>
    <name evidence="3" type="ORF">N0V89_005367</name>
</gene>
<dbReference type="GeneID" id="80908897"/>
<feature type="compositionally biased region" description="Acidic residues" evidence="1">
    <location>
        <begin position="126"/>
        <end position="166"/>
    </location>
</feature>
<dbReference type="OrthoDB" id="10582817at2759"/>
<evidence type="ECO:0000256" key="2">
    <source>
        <dbReference type="SAM" id="SignalP"/>
    </source>
</evidence>
<evidence type="ECO:0000256" key="1">
    <source>
        <dbReference type="SAM" id="MobiDB-lite"/>
    </source>
</evidence>
<feature type="signal peptide" evidence="2">
    <location>
        <begin position="1"/>
        <end position="17"/>
    </location>
</feature>
<name>A0A9W8XKM6_9PLEO</name>
<dbReference type="Proteomes" id="UP001140513">
    <property type="component" value="Unassembled WGS sequence"/>
</dbReference>
<feature type="compositionally biased region" description="Basic and acidic residues" evidence="1">
    <location>
        <begin position="116"/>
        <end position="125"/>
    </location>
</feature>
<organism evidence="3 4">
    <name type="scientific">Didymosphaeria variabile</name>
    <dbReference type="NCBI Taxonomy" id="1932322"/>
    <lineage>
        <taxon>Eukaryota</taxon>
        <taxon>Fungi</taxon>
        <taxon>Dikarya</taxon>
        <taxon>Ascomycota</taxon>
        <taxon>Pezizomycotina</taxon>
        <taxon>Dothideomycetes</taxon>
        <taxon>Pleosporomycetidae</taxon>
        <taxon>Pleosporales</taxon>
        <taxon>Massarineae</taxon>
        <taxon>Didymosphaeriaceae</taxon>
        <taxon>Didymosphaeria</taxon>
    </lineage>
</organism>
<keyword evidence="4" id="KW-1185">Reference proteome</keyword>
<feature type="compositionally biased region" description="Basic residues" evidence="1">
    <location>
        <begin position="103"/>
        <end position="115"/>
    </location>
</feature>
<dbReference type="AlphaFoldDB" id="A0A9W8XKM6"/>